<feature type="binding site" evidence="4">
    <location>
        <position position="46"/>
    </location>
    <ligand>
        <name>molybdate</name>
        <dbReference type="ChEBI" id="CHEBI:36264"/>
    </ligand>
</feature>
<comment type="similarity">
    <text evidence="1">Belongs to the bacterial solute-binding protein ModA family.</text>
</comment>
<evidence type="ECO:0000256" key="1">
    <source>
        <dbReference type="ARBA" id="ARBA00009175"/>
    </source>
</evidence>
<evidence type="ECO:0000313" key="5">
    <source>
        <dbReference type="EMBL" id="MDR7301520.1"/>
    </source>
</evidence>
<dbReference type="AlphaFoldDB" id="A0AAE3ZCW6"/>
<gene>
    <name evidence="5" type="ORF">JOF55_001701</name>
</gene>
<feature type="binding site" evidence="4">
    <location>
        <position position="74"/>
    </location>
    <ligand>
        <name>molybdate</name>
        <dbReference type="ChEBI" id="CHEBI:36264"/>
    </ligand>
</feature>
<dbReference type="PIRSF" id="PIRSF004846">
    <property type="entry name" value="ModA"/>
    <property type="match status" value="1"/>
</dbReference>
<sequence>MIAGARTRTTTAATTIAVVTALLAVLTGCSAGAQRKQTMTVLAAASLTESFGEVRDRFHDEHPDVRIRFDFQGSSLLAEQLRQGRRAGVYASANTETMQDVVRAGVVDGRSRTFATNRLTIVVPPGNPAGITSFADLARPNQAVVVCAPQVPCGAAAVQVQRETGVRLDPVSEESDVKDVLHKVVAGEADAGLVYVTDAHSAGDKVRSIGFPAAEQAINTYPIAKLETARHPRLAAEFLEFVRGPVGNRILEKYGFGTP</sequence>
<dbReference type="PANTHER" id="PTHR30632">
    <property type="entry name" value="MOLYBDATE-BINDING PERIPLASMIC PROTEIN"/>
    <property type="match status" value="1"/>
</dbReference>
<dbReference type="CDD" id="cd13538">
    <property type="entry name" value="PBP2_ModA_like_1"/>
    <property type="match status" value="1"/>
</dbReference>
<dbReference type="EMBL" id="JAVDXW010000001">
    <property type="protein sequence ID" value="MDR7301520.1"/>
    <property type="molecule type" value="Genomic_DNA"/>
</dbReference>
<comment type="caution">
    <text evidence="5">The sequence shown here is derived from an EMBL/GenBank/DDBJ whole genome shotgun (WGS) entry which is preliminary data.</text>
</comment>
<reference evidence="5" key="1">
    <citation type="submission" date="2023-07" db="EMBL/GenBank/DDBJ databases">
        <title>Sequencing the genomes of 1000 actinobacteria strains.</title>
        <authorList>
            <person name="Klenk H.-P."/>
        </authorList>
    </citation>
    <scope>NUCLEOTIDE SEQUENCE</scope>
    <source>
        <strain evidence="5">DSM 45977</strain>
    </source>
</reference>
<dbReference type="SUPFAM" id="SSF53850">
    <property type="entry name" value="Periplasmic binding protein-like II"/>
    <property type="match status" value="1"/>
</dbReference>
<evidence type="ECO:0000256" key="3">
    <source>
        <dbReference type="ARBA" id="ARBA00022729"/>
    </source>
</evidence>
<dbReference type="GO" id="GO:0046872">
    <property type="term" value="F:metal ion binding"/>
    <property type="evidence" value="ECO:0007669"/>
    <property type="project" value="UniProtKB-KW"/>
</dbReference>
<dbReference type="InterPro" id="IPR005950">
    <property type="entry name" value="ModA"/>
</dbReference>
<dbReference type="InterPro" id="IPR050682">
    <property type="entry name" value="ModA/WtpA"/>
</dbReference>
<dbReference type="PANTHER" id="PTHR30632:SF0">
    <property type="entry name" value="SULFATE-BINDING PROTEIN"/>
    <property type="match status" value="1"/>
</dbReference>
<dbReference type="Pfam" id="PF13531">
    <property type="entry name" value="SBP_bac_11"/>
    <property type="match status" value="1"/>
</dbReference>
<feature type="binding site" evidence="4">
    <location>
        <position position="177"/>
    </location>
    <ligand>
        <name>molybdate</name>
        <dbReference type="ChEBI" id="CHEBI:36264"/>
    </ligand>
</feature>
<proteinExistence type="inferred from homology"/>
<keyword evidence="6" id="KW-1185">Reference proteome</keyword>
<dbReference type="Proteomes" id="UP001180845">
    <property type="component" value="Unassembled WGS sequence"/>
</dbReference>
<dbReference type="RefSeq" id="WP_310272153.1">
    <property type="nucleotide sequence ID" value="NZ_JAVDXW010000001.1"/>
</dbReference>
<evidence type="ECO:0000313" key="6">
    <source>
        <dbReference type="Proteomes" id="UP001180845"/>
    </source>
</evidence>
<evidence type="ECO:0000256" key="2">
    <source>
        <dbReference type="ARBA" id="ARBA00022723"/>
    </source>
</evidence>
<name>A0AAE3ZCW6_9ACTN</name>
<dbReference type="GO" id="GO:0015689">
    <property type="term" value="P:molybdate ion transport"/>
    <property type="evidence" value="ECO:0007669"/>
    <property type="project" value="InterPro"/>
</dbReference>
<dbReference type="GO" id="GO:0030973">
    <property type="term" value="F:molybdate ion binding"/>
    <property type="evidence" value="ECO:0007669"/>
    <property type="project" value="TreeGrafter"/>
</dbReference>
<evidence type="ECO:0000256" key="4">
    <source>
        <dbReference type="PIRSR" id="PIRSR004846-1"/>
    </source>
</evidence>
<keyword evidence="2 4" id="KW-0479">Metal-binding</keyword>
<dbReference type="NCBIfam" id="TIGR01256">
    <property type="entry name" value="modA"/>
    <property type="match status" value="1"/>
</dbReference>
<keyword evidence="3" id="KW-0732">Signal</keyword>
<protein>
    <submittedName>
        <fullName evidence="5">Molybdate transport system substrate-binding protein</fullName>
    </submittedName>
</protein>
<dbReference type="Gene3D" id="3.40.190.10">
    <property type="entry name" value="Periplasmic binding protein-like II"/>
    <property type="match status" value="2"/>
</dbReference>
<accession>A0AAE3ZCW6</accession>
<dbReference type="PROSITE" id="PS51257">
    <property type="entry name" value="PROKAR_LIPOPROTEIN"/>
    <property type="match status" value="1"/>
</dbReference>
<keyword evidence="4" id="KW-0500">Molybdenum</keyword>
<feature type="binding site" evidence="4">
    <location>
        <position position="195"/>
    </location>
    <ligand>
        <name>molybdate</name>
        <dbReference type="ChEBI" id="CHEBI:36264"/>
    </ligand>
</feature>
<organism evidence="5 6">
    <name type="scientific">Haloactinomyces albus</name>
    <dbReference type="NCBI Taxonomy" id="1352928"/>
    <lineage>
        <taxon>Bacteria</taxon>
        <taxon>Bacillati</taxon>
        <taxon>Actinomycetota</taxon>
        <taxon>Actinomycetes</taxon>
        <taxon>Actinopolysporales</taxon>
        <taxon>Actinopolysporaceae</taxon>
        <taxon>Haloactinomyces</taxon>
    </lineage>
</organism>